<dbReference type="AlphaFoldDB" id="A0A445CKD6"/>
<dbReference type="Pfam" id="PF25557">
    <property type="entry name" value="GAUT_1"/>
    <property type="match status" value="1"/>
</dbReference>
<dbReference type="Gene3D" id="3.90.550.10">
    <property type="entry name" value="Spore Coat Polysaccharide Biosynthesis Protein SpsA, Chain A"/>
    <property type="match status" value="1"/>
</dbReference>
<evidence type="ECO:0000313" key="8">
    <source>
        <dbReference type="Proteomes" id="UP000289738"/>
    </source>
</evidence>
<dbReference type="EC" id="2.4.1.-" evidence="5"/>
<organism evidence="7 8">
    <name type="scientific">Arachis hypogaea</name>
    <name type="common">Peanut</name>
    <dbReference type="NCBI Taxonomy" id="3818"/>
    <lineage>
        <taxon>Eukaryota</taxon>
        <taxon>Viridiplantae</taxon>
        <taxon>Streptophyta</taxon>
        <taxon>Embryophyta</taxon>
        <taxon>Tracheophyta</taxon>
        <taxon>Spermatophyta</taxon>
        <taxon>Magnoliopsida</taxon>
        <taxon>eudicotyledons</taxon>
        <taxon>Gunneridae</taxon>
        <taxon>Pentapetalae</taxon>
        <taxon>rosids</taxon>
        <taxon>fabids</taxon>
        <taxon>Fabales</taxon>
        <taxon>Fabaceae</taxon>
        <taxon>Papilionoideae</taxon>
        <taxon>50 kb inversion clade</taxon>
        <taxon>dalbergioids sensu lato</taxon>
        <taxon>Dalbergieae</taxon>
        <taxon>Pterocarpus clade</taxon>
        <taxon>Arachis</taxon>
    </lineage>
</organism>
<evidence type="ECO:0000256" key="6">
    <source>
        <dbReference type="SAM" id="MobiDB-lite"/>
    </source>
</evidence>
<gene>
    <name evidence="7" type="ORF">Ahy_A06g026392</name>
</gene>
<comment type="subcellular location">
    <subcellularLocation>
        <location evidence="5">Golgi apparatus membrane</location>
        <topology evidence="5">Single-pass type II membrane protein</topology>
    </subcellularLocation>
</comment>
<feature type="region of interest" description="Disordered" evidence="6">
    <location>
        <begin position="164"/>
        <end position="203"/>
    </location>
</feature>
<evidence type="ECO:0000313" key="7">
    <source>
        <dbReference type="EMBL" id="RYR51377.1"/>
    </source>
</evidence>
<feature type="compositionally biased region" description="Basic residues" evidence="6">
    <location>
        <begin position="188"/>
        <end position="203"/>
    </location>
</feature>
<dbReference type="EMBL" id="SDMP01000006">
    <property type="protein sequence ID" value="RYR51377.1"/>
    <property type="molecule type" value="Genomic_DNA"/>
</dbReference>
<feature type="region of interest" description="Disordered" evidence="6">
    <location>
        <begin position="103"/>
        <end position="122"/>
    </location>
</feature>
<evidence type="ECO:0000256" key="3">
    <source>
        <dbReference type="ARBA" id="ARBA00022676"/>
    </source>
</evidence>
<dbReference type="GO" id="GO:0000139">
    <property type="term" value="C:Golgi membrane"/>
    <property type="evidence" value="ECO:0007669"/>
    <property type="project" value="UniProtKB-SubCell"/>
</dbReference>
<accession>A0A445CKD6</accession>
<proteinExistence type="inferred from homology"/>
<dbReference type="InterPro" id="IPR002495">
    <property type="entry name" value="Glyco_trans_8"/>
</dbReference>
<dbReference type="PANTHER" id="PTHR32116:SF0">
    <property type="entry name" value="GALACTURONOSYLTRANSFERASE 6-RELATED"/>
    <property type="match status" value="1"/>
</dbReference>
<dbReference type="GO" id="GO:0071555">
    <property type="term" value="P:cell wall organization"/>
    <property type="evidence" value="ECO:0007669"/>
    <property type="project" value="UniProtKB-KW"/>
</dbReference>
<keyword evidence="8" id="KW-1185">Reference proteome</keyword>
<keyword evidence="5" id="KW-0961">Cell wall biogenesis/degradation</keyword>
<evidence type="ECO:0000256" key="1">
    <source>
        <dbReference type="ARBA" id="ARBA00004877"/>
    </source>
</evidence>
<dbReference type="GO" id="GO:0045489">
    <property type="term" value="P:pectin biosynthetic process"/>
    <property type="evidence" value="ECO:0007669"/>
    <property type="project" value="UniProtKB-UniPathway"/>
</dbReference>
<evidence type="ECO:0000256" key="5">
    <source>
        <dbReference type="RuleBase" id="RU362027"/>
    </source>
</evidence>
<evidence type="ECO:0000256" key="4">
    <source>
        <dbReference type="ARBA" id="ARBA00022679"/>
    </source>
</evidence>
<dbReference type="Proteomes" id="UP000289738">
    <property type="component" value="Chromosome A06"/>
</dbReference>
<evidence type="ECO:0000256" key="2">
    <source>
        <dbReference type="ARBA" id="ARBA00006351"/>
    </source>
</evidence>
<keyword evidence="3 5" id="KW-0328">Glycosyltransferase</keyword>
<dbReference type="Pfam" id="PF01501">
    <property type="entry name" value="Glyco_transf_8"/>
    <property type="match status" value="1"/>
</dbReference>
<dbReference type="InterPro" id="IPR029993">
    <property type="entry name" value="GAUT"/>
</dbReference>
<name>A0A445CKD6_ARAHY</name>
<feature type="compositionally biased region" description="Polar residues" evidence="6">
    <location>
        <begin position="164"/>
        <end position="174"/>
    </location>
</feature>
<comment type="similarity">
    <text evidence="2 5">Belongs to the glycosyltransferase 8 family.</text>
</comment>
<dbReference type="UniPathway" id="UPA00845"/>
<keyword evidence="5" id="KW-0333">Golgi apparatus</keyword>
<dbReference type="InterPro" id="IPR029044">
    <property type="entry name" value="Nucleotide-diphossugar_trans"/>
</dbReference>
<feature type="compositionally biased region" description="Basic and acidic residues" evidence="6">
    <location>
        <begin position="132"/>
        <end position="141"/>
    </location>
</feature>
<protein>
    <recommendedName>
        <fullName evidence="5">Hexosyltransferase</fullName>
        <ecNumber evidence="5">2.4.1.-</ecNumber>
    </recommendedName>
</protein>
<comment type="caution">
    <text evidence="7">The sequence shown here is derived from an EMBL/GenBank/DDBJ whole genome shotgun (WGS) entry which is preliminary data.</text>
</comment>
<dbReference type="GO" id="GO:0047262">
    <property type="term" value="F:polygalacturonate 4-alpha-galacturonosyltransferase activity"/>
    <property type="evidence" value="ECO:0007669"/>
    <property type="project" value="InterPro"/>
</dbReference>
<keyword evidence="4" id="KW-0808">Transferase</keyword>
<comment type="pathway">
    <text evidence="1 5">Glycan metabolism; pectin biosynthesis.</text>
</comment>
<dbReference type="SUPFAM" id="SSF53448">
    <property type="entry name" value="Nucleotide-diphospho-sugar transferases"/>
    <property type="match status" value="1"/>
</dbReference>
<dbReference type="PANTHER" id="PTHR32116">
    <property type="entry name" value="GALACTURONOSYLTRANSFERASE 4-RELATED"/>
    <property type="match status" value="1"/>
</dbReference>
<feature type="region of interest" description="Disordered" evidence="6">
    <location>
        <begin position="132"/>
        <end position="151"/>
    </location>
</feature>
<reference evidence="7 8" key="1">
    <citation type="submission" date="2019-01" db="EMBL/GenBank/DDBJ databases">
        <title>Sequencing of cultivated peanut Arachis hypogaea provides insights into genome evolution and oil improvement.</title>
        <authorList>
            <person name="Chen X."/>
        </authorList>
    </citation>
    <scope>NUCLEOTIDE SEQUENCE [LARGE SCALE GENOMIC DNA]</scope>
    <source>
        <strain evidence="8">cv. Fuhuasheng</strain>
        <tissue evidence="7">Leaves</tissue>
    </source>
</reference>
<feature type="compositionally biased region" description="Basic and acidic residues" evidence="6">
    <location>
        <begin position="175"/>
        <end position="187"/>
    </location>
</feature>
<sequence>MPPPPTMKKIRRWQRTLILALLSLSVVAPLIFVSHRLNFLTPDGRRDFLDDLSSFVRILLPKLISAYKPDPLKLSAIEQESAEELEEPKQVVYKENDFGVAISNNSERTNDSEDSLTDGSRSNLLEVNEVDHHERQVEEAQQKGLSLTDGDKRNLNETVMHNLDISTNSQSTRSENIEVGDKQSDRKATRRHQNSRSQYRKVTNHKVEEIKDQIVRARAYLSFAPPGSNSHLVKELKLRIKDMERVAGEATYDSDLPRRMYSVNLCDMNCEKKIELFFNLKTSEVHSALQKMRHMEASLSKANRAFPDCSSMASKLHAMNHNVEEQLRSQQRQATYLVHLAARTTPKGLHCLSMRLTADYFALGPEQRKFPNENKFNDPKLYHYAVFSDNVLASAVVVNSTVSAAKEEEKIVFHVVTNSLYFPAISMWFLLNPPGSATVHIQNMDNFKWLSKYSTSKKYDSNDPRYTSELNYLRFYLPEIFPALHKIVLFDHDVVVQQDLSGLWNANMEGKVIGAVQTCEESESSFRRMNMLINFSDPFIAKRFDVNACTWAFGMNLFDLQQWRRHNLTAVYHKYLQMGSKRPLFNTGSLPLGWLTFYNKTMVLDRRWQVLGLGSDSAVDGNEIEQSAVIHYDGVRKPWLDIAMRRYKNYWTKFVNFDCPLLQRCNLQA</sequence>